<reference evidence="2" key="1">
    <citation type="journal article" date="2019" name="Int. J. Syst. Evol. Microbiol.">
        <title>The Global Catalogue of Microorganisms (GCM) 10K type strain sequencing project: providing services to taxonomists for standard genome sequencing and annotation.</title>
        <authorList>
            <consortium name="The Broad Institute Genomics Platform"/>
            <consortium name="The Broad Institute Genome Sequencing Center for Infectious Disease"/>
            <person name="Wu L."/>
            <person name="Ma J."/>
        </authorList>
    </citation>
    <scope>NUCLEOTIDE SEQUENCE [LARGE SCALE GENOMIC DNA]</scope>
    <source>
        <strain evidence="2">KCTC 32239</strain>
    </source>
</reference>
<evidence type="ECO:0000313" key="2">
    <source>
        <dbReference type="Proteomes" id="UP000619761"/>
    </source>
</evidence>
<comment type="caution">
    <text evidence="1">The sequence shown here is derived from an EMBL/GenBank/DDBJ whole genome shotgun (WGS) entry which is preliminary data.</text>
</comment>
<proteinExistence type="predicted"/>
<protein>
    <submittedName>
        <fullName evidence="1">Uncharacterized protein</fullName>
    </submittedName>
</protein>
<name>A0ABQ3B6F2_9GAMM</name>
<sequence>MPDKDTENQILGEYHTTHTIYTLENCGKNISLATNATSLFADYDSAKQNQALVNLTGWNHVTNGSATEWKNTKLAASDYNNPSSGKANSECNNVDTLNMVLVKKYADWDHQHANGFEHHIATKNITFGKVDSIVVDLKINTARTSIPTQKTLLDTYSTYTAESNIKNVDASKVNIGFTLYDGASLNAADIIEIDQALYGDKWIRVVIKMDSINYYSETNYVRTPKKAEDLANAVIKGLLVVGETKTGNVLRGNISNWSASVPETFKEMDVNVKKIEFVLK</sequence>
<evidence type="ECO:0000313" key="1">
    <source>
        <dbReference type="EMBL" id="GGY81063.1"/>
    </source>
</evidence>
<gene>
    <name evidence="1" type="ORF">GCM10011613_27650</name>
</gene>
<keyword evidence="2" id="KW-1185">Reference proteome</keyword>
<dbReference type="Proteomes" id="UP000619761">
    <property type="component" value="Unassembled WGS sequence"/>
</dbReference>
<dbReference type="EMBL" id="BMYZ01000002">
    <property type="protein sequence ID" value="GGY81063.1"/>
    <property type="molecule type" value="Genomic_DNA"/>
</dbReference>
<accession>A0ABQ3B6F2</accession>
<organism evidence="1 2">
    <name type="scientific">Cellvibrio zantedeschiae</name>
    <dbReference type="NCBI Taxonomy" id="1237077"/>
    <lineage>
        <taxon>Bacteria</taxon>
        <taxon>Pseudomonadati</taxon>
        <taxon>Pseudomonadota</taxon>
        <taxon>Gammaproteobacteria</taxon>
        <taxon>Cellvibrionales</taxon>
        <taxon>Cellvibrionaceae</taxon>
        <taxon>Cellvibrio</taxon>
    </lineage>
</organism>